<dbReference type="PROSITE" id="PS00867">
    <property type="entry name" value="CPSASE_2"/>
    <property type="match status" value="1"/>
</dbReference>
<dbReference type="InterPro" id="IPR011764">
    <property type="entry name" value="Biotin_carboxylation_dom"/>
</dbReference>
<dbReference type="GO" id="GO:0016874">
    <property type="term" value="F:ligase activity"/>
    <property type="evidence" value="ECO:0007669"/>
    <property type="project" value="UniProtKB-KW"/>
</dbReference>
<evidence type="ECO:0000259" key="7">
    <source>
        <dbReference type="PROSITE" id="PS50975"/>
    </source>
</evidence>
<keyword evidence="1" id="KW-0436">Ligase</keyword>
<dbReference type="PROSITE" id="PS00866">
    <property type="entry name" value="CPSASE_1"/>
    <property type="match status" value="1"/>
</dbReference>
<evidence type="ECO:0000256" key="4">
    <source>
        <dbReference type="ARBA" id="ARBA00023267"/>
    </source>
</evidence>
<dbReference type="InterPro" id="IPR005482">
    <property type="entry name" value="Biotin_COase_C"/>
</dbReference>
<dbReference type="SUPFAM" id="SSF51246">
    <property type="entry name" value="Rudiment single hybrid motif"/>
    <property type="match status" value="1"/>
</dbReference>
<dbReference type="Pfam" id="PF02785">
    <property type="entry name" value="Biotin_carb_C"/>
    <property type="match status" value="1"/>
</dbReference>
<dbReference type="InterPro" id="IPR011054">
    <property type="entry name" value="Rudment_hybrid_motif"/>
</dbReference>
<dbReference type="GO" id="GO:0005524">
    <property type="term" value="F:ATP binding"/>
    <property type="evidence" value="ECO:0007669"/>
    <property type="project" value="UniProtKB-UniRule"/>
</dbReference>
<dbReference type="InterPro" id="IPR050856">
    <property type="entry name" value="Biotin_carboxylase_complex"/>
</dbReference>
<dbReference type="SMART" id="SM00878">
    <property type="entry name" value="Biotin_carb_C"/>
    <property type="match status" value="1"/>
</dbReference>
<sequence>MKKLLIANRGEIALRVMRTAKRMGIATVAIYSEADRNAPHVRFADEAVLLGPAPSNQSYLVMDKVIAAAKQTGADAIHPGYGFLSENAEFARKVEAADIIFVGPKPHAIEVMGNKLAAKEAVADYDIPMVPGIEEAITDVELAKKIGDEVGYPILIKAAAGGGGKGMRVVENREELQEQMERAISEATSAFGDGSVFIEKYVTSPRHIEIQVLADSHGNVVHLFERECSVQRRHQKVVEEAPSVPLSDDIKTCSEPAAAPEKEAEEEENRPFSLKPNGPKSLRDRMGEAAVKCAKACDYLGAGTVEFLLDGEGNFYFLEMNTRLQVEHPVTELITGVDLVEQQILIARGEKLDFEQKDLKIRGHAIELRVYAEDPMNNFLPSIGTLDVYRPPSGYGIRVDDGFEEGMEVPIYYDPMIAKLITFGSSREEALAKMREAIDNYHIRGIETTLPFGRFVVGHEAFVCGDFDTNFVKKHYSPEAILAEREEEQKIGALAGALVFEEVLSQLTVPE</sequence>
<dbReference type="InterPro" id="IPR011761">
    <property type="entry name" value="ATP-grasp"/>
</dbReference>
<feature type="domain" description="ATP-grasp" evidence="7">
    <location>
        <begin position="119"/>
        <end position="348"/>
    </location>
</feature>
<keyword evidence="4" id="KW-0092">Biotin</keyword>
<keyword evidence="3 5" id="KW-0067">ATP-binding</keyword>
<evidence type="ECO:0000313" key="9">
    <source>
        <dbReference type="EMBL" id="TXF87603.1"/>
    </source>
</evidence>
<reference evidence="9 10" key="1">
    <citation type="submission" date="2019-08" db="EMBL/GenBank/DDBJ databases">
        <title>Lewinella sp. strain SSH13 Genome sequencing and assembly.</title>
        <authorList>
            <person name="Kim I."/>
        </authorList>
    </citation>
    <scope>NUCLEOTIDE SEQUENCE [LARGE SCALE GENOMIC DNA]</scope>
    <source>
        <strain evidence="9 10">SSH13</strain>
    </source>
</reference>
<dbReference type="FunFam" id="3.30.1490.20:FF:000018">
    <property type="entry name" value="Biotin carboxylase"/>
    <property type="match status" value="1"/>
</dbReference>
<dbReference type="PROSITE" id="PS50979">
    <property type="entry name" value="BC"/>
    <property type="match status" value="1"/>
</dbReference>
<dbReference type="PANTHER" id="PTHR18866:SF33">
    <property type="entry name" value="METHYLCROTONOYL-COA CARBOXYLASE SUBUNIT ALPHA, MITOCHONDRIAL-RELATED"/>
    <property type="match status" value="1"/>
</dbReference>
<name>A0A5C7FBU4_9BACT</name>
<protein>
    <submittedName>
        <fullName evidence="9">ATP-grasp domain-containing protein</fullName>
    </submittedName>
</protein>
<dbReference type="InterPro" id="IPR005481">
    <property type="entry name" value="BC-like_N"/>
</dbReference>
<evidence type="ECO:0000256" key="1">
    <source>
        <dbReference type="ARBA" id="ARBA00022598"/>
    </source>
</evidence>
<keyword evidence="10" id="KW-1185">Reference proteome</keyword>
<dbReference type="Pfam" id="PF00289">
    <property type="entry name" value="Biotin_carb_N"/>
    <property type="match status" value="1"/>
</dbReference>
<evidence type="ECO:0000256" key="3">
    <source>
        <dbReference type="ARBA" id="ARBA00022840"/>
    </source>
</evidence>
<dbReference type="InterPro" id="IPR016185">
    <property type="entry name" value="PreATP-grasp_dom_sf"/>
</dbReference>
<dbReference type="SUPFAM" id="SSF56059">
    <property type="entry name" value="Glutathione synthetase ATP-binding domain-like"/>
    <property type="match status" value="1"/>
</dbReference>
<feature type="domain" description="Biotin carboxylation" evidence="8">
    <location>
        <begin position="1"/>
        <end position="477"/>
    </location>
</feature>
<dbReference type="OrthoDB" id="9807469at2"/>
<keyword evidence="2 5" id="KW-0547">Nucleotide-binding</keyword>
<dbReference type="Gene3D" id="3.30.470.20">
    <property type="entry name" value="ATP-grasp fold, B domain"/>
    <property type="match status" value="1"/>
</dbReference>
<dbReference type="PANTHER" id="PTHR18866">
    <property type="entry name" value="CARBOXYLASE:PYRUVATE/ACETYL-COA/PROPIONYL-COA CARBOXYLASE"/>
    <property type="match status" value="1"/>
</dbReference>
<comment type="caution">
    <text evidence="9">The sequence shown here is derived from an EMBL/GenBank/DDBJ whole genome shotgun (WGS) entry which is preliminary data.</text>
</comment>
<gene>
    <name evidence="9" type="ORF">FUA23_18050</name>
</gene>
<dbReference type="AlphaFoldDB" id="A0A5C7FBU4"/>
<dbReference type="InterPro" id="IPR005479">
    <property type="entry name" value="CPAse_ATP-bd"/>
</dbReference>
<dbReference type="FunFam" id="3.40.50.20:FF:000010">
    <property type="entry name" value="Propionyl-CoA carboxylase subunit alpha"/>
    <property type="match status" value="1"/>
</dbReference>
<dbReference type="RefSeq" id="WP_147932168.1">
    <property type="nucleotide sequence ID" value="NZ_VOXD01000034.1"/>
</dbReference>
<accession>A0A5C7FBU4</accession>
<dbReference type="EMBL" id="VOXD01000034">
    <property type="protein sequence ID" value="TXF87603.1"/>
    <property type="molecule type" value="Genomic_DNA"/>
</dbReference>
<evidence type="ECO:0000256" key="6">
    <source>
        <dbReference type="SAM" id="MobiDB-lite"/>
    </source>
</evidence>
<evidence type="ECO:0000259" key="8">
    <source>
        <dbReference type="PROSITE" id="PS50979"/>
    </source>
</evidence>
<dbReference type="Pfam" id="PF02786">
    <property type="entry name" value="CPSase_L_D2"/>
    <property type="match status" value="2"/>
</dbReference>
<evidence type="ECO:0000256" key="5">
    <source>
        <dbReference type="PROSITE-ProRule" id="PRU00409"/>
    </source>
</evidence>
<dbReference type="Proteomes" id="UP000321907">
    <property type="component" value="Unassembled WGS sequence"/>
</dbReference>
<dbReference type="SUPFAM" id="SSF52440">
    <property type="entry name" value="PreATP-grasp domain"/>
    <property type="match status" value="1"/>
</dbReference>
<evidence type="ECO:0000313" key="10">
    <source>
        <dbReference type="Proteomes" id="UP000321907"/>
    </source>
</evidence>
<proteinExistence type="predicted"/>
<organism evidence="9 10">
    <name type="scientific">Neolewinella aurantiaca</name>
    <dbReference type="NCBI Taxonomy" id="2602767"/>
    <lineage>
        <taxon>Bacteria</taxon>
        <taxon>Pseudomonadati</taxon>
        <taxon>Bacteroidota</taxon>
        <taxon>Saprospiria</taxon>
        <taxon>Saprospirales</taxon>
        <taxon>Lewinellaceae</taxon>
        <taxon>Neolewinella</taxon>
    </lineage>
</organism>
<evidence type="ECO:0000256" key="2">
    <source>
        <dbReference type="ARBA" id="ARBA00022741"/>
    </source>
</evidence>
<feature type="region of interest" description="Disordered" evidence="6">
    <location>
        <begin position="239"/>
        <end position="280"/>
    </location>
</feature>
<dbReference type="GO" id="GO:0046872">
    <property type="term" value="F:metal ion binding"/>
    <property type="evidence" value="ECO:0007669"/>
    <property type="project" value="InterPro"/>
</dbReference>
<dbReference type="PROSITE" id="PS50975">
    <property type="entry name" value="ATP_GRASP"/>
    <property type="match status" value="1"/>
</dbReference>